<dbReference type="STRING" id="1888892.BFL28_04515"/>
<evidence type="ECO:0000313" key="1">
    <source>
        <dbReference type="EMBL" id="ODP36583.1"/>
    </source>
</evidence>
<name>A0A1E3LS66_9SPHN</name>
<proteinExistence type="predicted"/>
<dbReference type="OrthoDB" id="9811622at2"/>
<dbReference type="SUPFAM" id="SSF53850">
    <property type="entry name" value="Periplasmic binding protein-like II"/>
    <property type="match status" value="1"/>
</dbReference>
<dbReference type="Gene3D" id="3.40.190.10">
    <property type="entry name" value="Periplasmic binding protein-like II"/>
    <property type="match status" value="2"/>
</dbReference>
<keyword evidence="2" id="KW-1185">Reference proteome</keyword>
<comment type="caution">
    <text evidence="1">The sequence shown here is derived from an EMBL/GenBank/DDBJ whole genome shotgun (WGS) entry which is preliminary data.</text>
</comment>
<dbReference type="Proteomes" id="UP000094487">
    <property type="component" value="Unassembled WGS sequence"/>
</dbReference>
<sequence length="372" mass="41298">MTTLRGITWDHPRGYDPLVVISTDYLREHGTTIQWDRRSLQDFADYPIRRLAERYDLIVLDHPHIGAVAAERCLLPLPETEPDSTASIGGSAESYVWEGLRWAYAIDAACQMAVRIEHATAPLPRYWHEFLADDAARLRAVTPLKPVDAFDMWLTLLASLGCALPATGQTFATSRAGERAFAILHALYRLGPEEALNWNPIHILELLSDGDGEFEQSPCLFGYVNYAVPGVRRRRLAYYDLPIFEPGDVRRAILGGAGLAVSAHCRDPEAAIAFAKWAASLPVQNGLYLAGNGQPAHRHCWEHRRDDARTGGFFGGGFATIDAAWTRPRESWFPDFVDTVCENISPLIVSGDGVAFCAMVDRAYRHHSGVRA</sequence>
<evidence type="ECO:0000313" key="2">
    <source>
        <dbReference type="Proteomes" id="UP000094487"/>
    </source>
</evidence>
<accession>A0A1E3LS66</accession>
<organism evidence="1 2">
    <name type="scientific">Sphingomonas turrisvirgatae</name>
    <dbReference type="NCBI Taxonomy" id="1888892"/>
    <lineage>
        <taxon>Bacteria</taxon>
        <taxon>Pseudomonadati</taxon>
        <taxon>Pseudomonadota</taxon>
        <taxon>Alphaproteobacteria</taxon>
        <taxon>Sphingomonadales</taxon>
        <taxon>Sphingomonadaceae</taxon>
        <taxon>Sphingomonas</taxon>
    </lineage>
</organism>
<dbReference type="EMBL" id="MDDS01000057">
    <property type="protein sequence ID" value="ODP36583.1"/>
    <property type="molecule type" value="Genomic_DNA"/>
</dbReference>
<reference evidence="1 2" key="1">
    <citation type="submission" date="2016-08" db="EMBL/GenBank/DDBJ databases">
        <title>Draft genome of the agarase producing Sphingomonas sp. MCT13.</title>
        <authorList>
            <person name="D'Andrea M.M."/>
            <person name="Rossolini G.M."/>
            <person name="Thaller M.C."/>
        </authorList>
    </citation>
    <scope>NUCLEOTIDE SEQUENCE [LARGE SCALE GENOMIC DNA]</scope>
    <source>
        <strain evidence="1 2">MCT13</strain>
    </source>
</reference>
<dbReference type="AlphaFoldDB" id="A0A1E3LS66"/>
<dbReference type="RefSeq" id="WP_069321517.1">
    <property type="nucleotide sequence ID" value="NZ_MDDS01000057.1"/>
</dbReference>
<evidence type="ECO:0008006" key="3">
    <source>
        <dbReference type="Google" id="ProtNLM"/>
    </source>
</evidence>
<gene>
    <name evidence="1" type="ORF">BFL28_04515</name>
</gene>
<protein>
    <recommendedName>
        <fullName evidence="3">Sugar ABC transporter substrate-binding protein</fullName>
    </recommendedName>
</protein>